<evidence type="ECO:0000313" key="10">
    <source>
        <dbReference type="Proteomes" id="UP000249264"/>
    </source>
</evidence>
<feature type="compositionally biased region" description="Basic and acidic residues" evidence="5">
    <location>
        <begin position="1196"/>
        <end position="1214"/>
    </location>
</feature>
<dbReference type="Proteomes" id="UP000249264">
    <property type="component" value="Chromosome 1"/>
</dbReference>
<dbReference type="InterPro" id="IPR028974">
    <property type="entry name" value="TSP_type-3_rpt"/>
</dbReference>
<dbReference type="SUPFAM" id="SSF103647">
    <property type="entry name" value="TSP type-3 repeat"/>
    <property type="match status" value="2"/>
</dbReference>
<feature type="compositionally biased region" description="Basic and acidic residues" evidence="5">
    <location>
        <begin position="1502"/>
        <end position="1514"/>
    </location>
</feature>
<dbReference type="InterPro" id="IPR059100">
    <property type="entry name" value="TSP3_bac"/>
</dbReference>
<dbReference type="GO" id="GO:0005509">
    <property type="term" value="F:calcium ion binding"/>
    <property type="evidence" value="ECO:0007669"/>
    <property type="project" value="InterPro"/>
</dbReference>
<dbReference type="InterPro" id="IPR044055">
    <property type="entry name" value="RibLong"/>
</dbReference>
<evidence type="ECO:0000256" key="6">
    <source>
        <dbReference type="SAM" id="SignalP"/>
    </source>
</evidence>
<feature type="compositionally biased region" description="Acidic residues" evidence="5">
    <location>
        <begin position="1527"/>
        <end position="1536"/>
    </location>
</feature>
<feature type="compositionally biased region" description="Acidic residues" evidence="5">
    <location>
        <begin position="1235"/>
        <end position="1249"/>
    </location>
</feature>
<protein>
    <submittedName>
        <fullName evidence="9">Cell surface protein</fullName>
    </submittedName>
    <submittedName>
        <fullName evidence="8">YPDG domain-containing protein</fullName>
    </submittedName>
</protein>
<feature type="compositionally biased region" description="Basic and acidic residues" evidence="5">
    <location>
        <begin position="1580"/>
        <end position="1590"/>
    </location>
</feature>
<dbReference type="RefSeq" id="WP_111689376.1">
    <property type="nucleotide sequence ID" value="NZ_CP065689.1"/>
</dbReference>
<feature type="compositionally biased region" description="Acidic residues" evidence="5">
    <location>
        <begin position="968"/>
        <end position="983"/>
    </location>
</feature>
<feature type="compositionally biased region" description="Acidic residues" evidence="5">
    <location>
        <begin position="1652"/>
        <end position="1662"/>
    </location>
</feature>
<dbReference type="NCBIfam" id="NF038186">
    <property type="entry name" value="YPDG_rpt"/>
    <property type="match status" value="2"/>
</dbReference>
<dbReference type="KEGG" id="cmin:NCTC10288_00272"/>
<feature type="compositionally biased region" description="Basic and acidic residues" evidence="5">
    <location>
        <begin position="1079"/>
        <end position="1094"/>
    </location>
</feature>
<dbReference type="Pfam" id="PF18957">
    <property type="entry name" value="RibLong"/>
    <property type="match status" value="2"/>
</dbReference>
<dbReference type="Proteomes" id="UP000594905">
    <property type="component" value="Chromosome"/>
</dbReference>
<feature type="chain" id="PRO_5038950042" evidence="6">
    <location>
        <begin position="35"/>
        <end position="1820"/>
    </location>
</feature>
<feature type="compositionally biased region" description="Acidic residues" evidence="5">
    <location>
        <begin position="1382"/>
        <end position="1393"/>
    </location>
</feature>
<evidence type="ECO:0000256" key="5">
    <source>
        <dbReference type="SAM" id="MobiDB-lite"/>
    </source>
</evidence>
<feature type="compositionally biased region" description="Acidic residues" evidence="5">
    <location>
        <begin position="1485"/>
        <end position="1496"/>
    </location>
</feature>
<dbReference type="EMBL" id="CP065689">
    <property type="protein sequence ID" value="QPS59754.1"/>
    <property type="molecule type" value="Genomic_DNA"/>
</dbReference>
<dbReference type="EMBL" id="LS483460">
    <property type="protein sequence ID" value="SQH98478.1"/>
    <property type="molecule type" value="Genomic_DNA"/>
</dbReference>
<dbReference type="PANTHER" id="PTHR37467:SF1">
    <property type="entry name" value="EXPORTED CALCIUM-BINDING GLYCOPROTEIN"/>
    <property type="match status" value="1"/>
</dbReference>
<evidence type="ECO:0000313" key="11">
    <source>
        <dbReference type="Proteomes" id="UP000594905"/>
    </source>
</evidence>
<reference evidence="8 11" key="2">
    <citation type="submission" date="2020-12" db="EMBL/GenBank/DDBJ databases">
        <title>FDA dAtabase for Regulatory Grade micrObial Sequences (FDA-ARGOS): Supporting development and validation of Infectious Disease Dx tests.</title>
        <authorList>
            <person name="Sproer C."/>
            <person name="Gronow S."/>
            <person name="Severitt S."/>
            <person name="Schroder I."/>
            <person name="Tallon L."/>
            <person name="Sadzewicz L."/>
            <person name="Zhao X."/>
            <person name="Boylan J."/>
            <person name="Ott S."/>
            <person name="Bowen H."/>
            <person name="Vavikolanu K."/>
            <person name="Mehta A."/>
            <person name="Aluvathingal J."/>
            <person name="Nadendla S."/>
            <person name="Lowell S."/>
            <person name="Myers T."/>
            <person name="Yan Y."/>
            <person name="Sichtig H."/>
        </authorList>
    </citation>
    <scope>NUCLEOTIDE SEQUENCE [LARGE SCALE GENOMIC DNA]</scope>
    <source>
        <strain evidence="8 11">FDAARGOS_894</strain>
    </source>
</reference>
<reference evidence="9 10" key="1">
    <citation type="submission" date="2018-06" db="EMBL/GenBank/DDBJ databases">
        <authorList>
            <consortium name="Pathogen Informatics"/>
            <person name="Doyle S."/>
        </authorList>
    </citation>
    <scope>NUCLEOTIDE SEQUENCE [LARGE SCALE GENOMIC DNA]</scope>
    <source>
        <strain evidence="9 10">NCTC10288</strain>
    </source>
</reference>
<dbReference type="Pfam" id="PF05345">
    <property type="entry name" value="He_PIG"/>
    <property type="match status" value="1"/>
</dbReference>
<feature type="compositionally biased region" description="Basic and acidic residues" evidence="5">
    <location>
        <begin position="1316"/>
        <end position="1339"/>
    </location>
</feature>
<feature type="signal peptide" evidence="6">
    <location>
        <begin position="1"/>
        <end position="34"/>
    </location>
</feature>
<feature type="compositionally biased region" description="Basic and acidic residues" evidence="5">
    <location>
        <begin position="1107"/>
        <end position="1129"/>
    </location>
</feature>
<dbReference type="Pfam" id="PF18884">
    <property type="entry name" value="TSP3_bac"/>
    <property type="match status" value="9"/>
</dbReference>
<dbReference type="InterPro" id="IPR013783">
    <property type="entry name" value="Ig-like_fold"/>
</dbReference>
<evidence type="ECO:0000313" key="8">
    <source>
        <dbReference type="EMBL" id="QPS59754.1"/>
    </source>
</evidence>
<proteinExistence type="predicted"/>
<feature type="compositionally biased region" description="Acidic residues" evidence="5">
    <location>
        <begin position="868"/>
        <end position="885"/>
    </location>
</feature>
<organism evidence="9 10">
    <name type="scientific">Corynebacterium minutissimum</name>
    <dbReference type="NCBI Taxonomy" id="38301"/>
    <lineage>
        <taxon>Bacteria</taxon>
        <taxon>Bacillati</taxon>
        <taxon>Actinomycetota</taxon>
        <taxon>Actinomycetes</taxon>
        <taxon>Mycobacteriales</taxon>
        <taxon>Corynebacteriaceae</taxon>
        <taxon>Corynebacterium</taxon>
    </lineage>
</organism>
<name>A0A2X4RHJ3_9CORY</name>
<keyword evidence="2" id="KW-0964">Secreted</keyword>
<feature type="compositionally biased region" description="Basic and acidic residues" evidence="5">
    <location>
        <begin position="1600"/>
        <end position="1620"/>
    </location>
</feature>
<keyword evidence="3 6" id="KW-0732">Signal</keyword>
<keyword evidence="11" id="KW-1185">Reference proteome</keyword>
<feature type="compositionally biased region" description="Basic and acidic residues" evidence="5">
    <location>
        <begin position="1668"/>
        <end position="1684"/>
    </location>
</feature>
<dbReference type="OrthoDB" id="4427504at2"/>
<feature type="compositionally biased region" description="Acidic residues" evidence="5">
    <location>
        <begin position="1156"/>
        <end position="1171"/>
    </location>
</feature>
<evidence type="ECO:0000256" key="2">
    <source>
        <dbReference type="ARBA" id="ARBA00022525"/>
    </source>
</evidence>
<evidence type="ECO:0000256" key="3">
    <source>
        <dbReference type="ARBA" id="ARBA00022729"/>
    </source>
</evidence>
<feature type="compositionally biased region" description="Acidic residues" evidence="5">
    <location>
        <begin position="905"/>
        <end position="918"/>
    </location>
</feature>
<evidence type="ECO:0000259" key="7">
    <source>
        <dbReference type="Pfam" id="PF18957"/>
    </source>
</evidence>
<keyword evidence="4" id="KW-0106">Calcium</keyword>
<feature type="compositionally biased region" description="Basic and acidic residues" evidence="5">
    <location>
        <begin position="919"/>
        <end position="941"/>
    </location>
</feature>
<feature type="compositionally biased region" description="Basic and acidic residues" evidence="5">
    <location>
        <begin position="1455"/>
        <end position="1484"/>
    </location>
</feature>
<evidence type="ECO:0000256" key="4">
    <source>
        <dbReference type="ARBA" id="ARBA00022837"/>
    </source>
</evidence>
<comment type="subcellular location">
    <subcellularLocation>
        <location evidence="1">Secreted</location>
    </subcellularLocation>
</comment>
<feature type="domain" description="Long Rib" evidence="7">
    <location>
        <begin position="670"/>
        <end position="766"/>
    </location>
</feature>
<feature type="compositionally biased region" description="Basic and acidic residues" evidence="5">
    <location>
        <begin position="665"/>
        <end position="706"/>
    </location>
</feature>
<dbReference type="GO" id="GO:0005975">
    <property type="term" value="P:carbohydrate metabolic process"/>
    <property type="evidence" value="ECO:0007669"/>
    <property type="project" value="UniProtKB-ARBA"/>
</dbReference>
<feature type="compositionally biased region" description="Acidic residues" evidence="5">
    <location>
        <begin position="1095"/>
        <end position="1106"/>
    </location>
</feature>
<feature type="compositionally biased region" description="Acidic residues" evidence="5">
    <location>
        <begin position="1279"/>
        <end position="1290"/>
    </location>
</feature>
<feature type="compositionally biased region" description="Acidic residues" evidence="5">
    <location>
        <begin position="994"/>
        <end position="1007"/>
    </location>
</feature>
<feature type="compositionally biased region" description="Basic and acidic residues" evidence="5">
    <location>
        <begin position="1296"/>
        <end position="1306"/>
    </location>
</feature>
<sequence>MAKKNVTRAVVRRRGTSIAAAALSVALVAPFVHPVVSPQSAAEAQAQTSGTVAATPATDPSKLIEADGIANGYVDSRTDMTNAFATLSGVIGLKETSASTSLIGTMGVNDATVYMQFKDVDGTISPIYTAKSHQLGSAAGNYVFDLRAKDEDGNLLSHPDSPVPGGEYSFVDANGKPHLFRAERGQEYRLWVDSPLENEETGNDLGYVRQAGGGVPGAWAPVTQGTANGAFYLEGTNMQRTGVFLEERAPSVSENSYMVSPEFSMDKLGYEKPAAGMTPYTFTGRVWSDAEGGPDRNETGPLYKWDGDQPIEGAKVYASVLSDDGIKEYDRLAIADMPYREQAAATKAMIENMRANGKEPILKTVGAETDAEGRYTIRMGQIVEDRPAKYTYIWAENDGKVLNSFGGFPTPVFQKVNGNAGENPNWGGDVGIPSFAKQRWYNINFAEVQADIAHLDIVNYDSYLNPADLPEGTNNLEPAKVKLTGALPFSGDNKIRWIGPNGKQIGGDCAVDTLADAAKCSLAPEDFKNPGTYVAQLVNAYDVVVGQDSFIAVDKVRQNGEFEPQYEDATAPVGKKTTVEAPKDKDGQVIPEGTTFEPTGQVTDPEGNKVDKPEWITVNPDGTIEVEPPKDAKPGDYTIPVVVTYPDGSRETIEAKVTVEAPASAEKDNEKFEPGYEDGSGKPGEDVKVPAPTFKDKDGKDAKAPEGTKFTPGENAPEGVKVDESTGEVTVPVPEGAKPGDKITVPVEVTYPDGSKDNVDVTVTVEEPEAKPEVPGADVNVDAIPDKKVQRDEEVNIPVKASEGAEVSVENLPDFLKYDDAKKAIVGTVPADAELKTWEDIKVTAKNGEATDTDSFNLTVTERMIADPDTDGDGTPDSQDSDIDGDGVNNSDEKAAGTDPYNPDTDGDGTNDGDEDTDGDGKPNKDESNPDEDKITDKDGDGIPDIIDRDDEDGPKGDKDGDGIINAEDPDADGDGVSNDDEKEAGLDPLNPDTDGDGTEDGDEDTDGDGKKNKDESEVPEGKVEDKDGDGLGDTGVTDKDPEDGEADITDGPLTNDTDGDGKPDAVDPDIDGDGVNNSDEKAAGTDPYKKDTDGDGTEDGDEDTDGDGKPNKDESNPDEDKTTDKDGDGIPDIIDKDDEDGPKGDKDGDGIINSEDPDADGDGVSNDDEKEAGLNPLNPDTDGNGTNDGDEDSDKDGKSNAEESEVPEGKVEDKDEDGLGDTGITDRNGNDVADLIEAEDKPGDEDDKPSDGKKDSDNDGLTDDKEKELGTDPNKADTDDDGINDGDEVDGSKNPFDKDGNKVKPGENGAPTDPTKPDTDGDGHNDGSEVNNKDKDGKPAPTDPNDPNSKPGEDDQKDTDGDGLPDDKEKELGTDPNKADTDDDGIDDGDEVDGSKNPFDKDGNKVKPGENGAPTDPTKPDTDGDGHNDGSEVNNKDKDGKPAPTDPNDPNSKPSEDDQKDTDGDGLPDDKEKELGTDPNKADTDDDGIDDGDEVDGSKNPFDKDGNKVKPGEKGAPTDPTKADTDGDGTNDGDEVTGSKNKGKPTDPNDPNSKPKKPKKPMIPGLPWGPSWPVPPTKPGDDKKGKDSDGDGLTDDQEKELGTDPNKADTDGDGIKDGAEVDGSENPFDKDGNKVKPGDNGAPTDPTNPDSDGDGTEDGDEVTGSKNDGKPTDPNDADSKPGKPAEPGKPSEPGDTPDGNGSSNLSERCINTGMGIGLPLLFLIPVGLASQMNIPGLSDFLAPINKQIQDLNMRLQQQTNTFNGPLAKQMAGIDAQLKRFGADYHQAAGAVALIAAGALAIGLLADACAPGADEEGSSK</sequence>
<gene>
    <name evidence="9" type="primary">surA_1</name>
    <name evidence="8" type="ORF">I6G51_00555</name>
    <name evidence="9" type="ORF">NCTC10288_00272</name>
</gene>
<dbReference type="InterPro" id="IPR053180">
    <property type="entry name" value="Ca-binding_acidic-repeat"/>
</dbReference>
<feature type="compositionally biased region" description="Basic and acidic residues" evidence="5">
    <location>
        <begin position="1419"/>
        <end position="1442"/>
    </location>
</feature>
<feature type="compositionally biased region" description="Basic and acidic residues" evidence="5">
    <location>
        <begin position="1628"/>
        <end position="1638"/>
    </location>
</feature>
<evidence type="ECO:0000256" key="1">
    <source>
        <dbReference type="ARBA" id="ARBA00004613"/>
    </source>
</evidence>
<dbReference type="GeneID" id="70782216"/>
<dbReference type="PANTHER" id="PTHR37467">
    <property type="entry name" value="EXPORTED CALCIUM-BINDING GLYCOPROTEIN-RELATED"/>
    <property type="match status" value="1"/>
</dbReference>
<feature type="compositionally biased region" description="Basic and acidic residues" evidence="5">
    <location>
        <begin position="1250"/>
        <end position="1278"/>
    </location>
</feature>
<dbReference type="Gene3D" id="2.60.40.10">
    <property type="entry name" value="Immunoglobulins"/>
    <property type="match status" value="1"/>
</dbReference>
<feature type="compositionally biased region" description="Basic and acidic residues" evidence="5">
    <location>
        <begin position="1399"/>
        <end position="1409"/>
    </location>
</feature>
<feature type="region of interest" description="Disordered" evidence="5">
    <location>
        <begin position="847"/>
        <end position="1708"/>
    </location>
</feature>
<dbReference type="Gene3D" id="4.10.1080.10">
    <property type="entry name" value="TSP type-3 repeat"/>
    <property type="match status" value="1"/>
</dbReference>
<feature type="region of interest" description="Disordered" evidence="5">
    <location>
        <begin position="659"/>
        <end position="758"/>
    </location>
</feature>
<feature type="compositionally biased region" description="Basic and acidic residues" evidence="5">
    <location>
        <begin position="1008"/>
        <end position="1030"/>
    </location>
</feature>
<feature type="compositionally biased region" description="Basic and acidic residues" evidence="5">
    <location>
        <begin position="1352"/>
        <end position="1381"/>
    </location>
</feature>
<feature type="region of interest" description="Disordered" evidence="5">
    <location>
        <begin position="583"/>
        <end position="638"/>
    </location>
</feature>
<evidence type="ECO:0000313" key="9">
    <source>
        <dbReference type="EMBL" id="SQH98478.1"/>
    </source>
</evidence>
<feature type="domain" description="Long Rib" evidence="7">
    <location>
        <begin position="561"/>
        <end position="660"/>
    </location>
</feature>
<accession>A0A2X4RHJ3</accession>